<dbReference type="NCBIfam" id="TIGR01733">
    <property type="entry name" value="AA-adenyl-dom"/>
    <property type="match status" value="1"/>
</dbReference>
<dbReference type="InterPro" id="IPR020845">
    <property type="entry name" value="AMP-binding_CS"/>
</dbReference>
<protein>
    <submittedName>
        <fullName evidence="3">Amino acid adenylation domain-containing protein</fullName>
    </submittedName>
</protein>
<gene>
    <name evidence="3" type="ORF">F3J40_19300</name>
</gene>
<dbReference type="InterPro" id="IPR042099">
    <property type="entry name" value="ANL_N_sf"/>
</dbReference>
<comment type="caution">
    <text evidence="3">The sequence shown here is derived from an EMBL/GenBank/DDBJ whole genome shotgun (WGS) entry which is preliminary data.</text>
</comment>
<dbReference type="EMBL" id="VWXF01000009">
    <property type="protein sequence ID" value="NIF23729.1"/>
    <property type="molecule type" value="Genomic_DNA"/>
</dbReference>
<keyword evidence="1" id="KW-0436">Ligase</keyword>
<dbReference type="InterPro" id="IPR010071">
    <property type="entry name" value="AA_adenyl_dom"/>
</dbReference>
<dbReference type="Pfam" id="PF00501">
    <property type="entry name" value="AMP-binding"/>
    <property type="match status" value="1"/>
</dbReference>
<dbReference type="RefSeq" id="WP_167017202.1">
    <property type="nucleotide sequence ID" value="NZ_VWXF01000009.1"/>
</dbReference>
<dbReference type="Gene3D" id="3.40.50.12780">
    <property type="entry name" value="N-terminal domain of ligase-like"/>
    <property type="match status" value="1"/>
</dbReference>
<evidence type="ECO:0000313" key="3">
    <source>
        <dbReference type="EMBL" id="NIF23729.1"/>
    </source>
</evidence>
<dbReference type="Gene3D" id="3.30.559.10">
    <property type="entry name" value="Chloramphenicol acetyltransferase-like domain"/>
    <property type="match status" value="1"/>
</dbReference>
<dbReference type="PROSITE" id="PS00455">
    <property type="entry name" value="AMP_BINDING"/>
    <property type="match status" value="1"/>
</dbReference>
<dbReference type="Gene3D" id="3.30.300.30">
    <property type="match status" value="1"/>
</dbReference>
<dbReference type="Proteomes" id="UP001515683">
    <property type="component" value="Unassembled WGS sequence"/>
</dbReference>
<dbReference type="PANTHER" id="PTHR45527">
    <property type="entry name" value="NONRIBOSOMAL PEPTIDE SYNTHETASE"/>
    <property type="match status" value="1"/>
</dbReference>
<sequence>MESVLTPLQQAYLLGRSDRWSLGGIAMHDFREYRGQQLDVDRLQQRLLELIQHHDALRTCIDPLRLTQRVLPEARLNFELFDYTTLPVEAAEQRLAALRERYAHMCHDPQQPLWGVAAVKLPASCALPCVVFTSFDALILDGPGIGEITARLFDDQPLKPVLAAAAPVTFSEQQRQADAAWWQPRLQAMTTPAALPWQVPLAQVKVAQFRSQQVRIPREQLRKVGRLGSAEGLMRNSVLSALILDTLAFWSSDSEICVGVPVAFPAADNALSNQSSFIAVRYQRTDATSLAARAQAFQEDVLRSLDHLAFSGVDLSQALSQQAQGGPALPVIITNCLSWETLSAAGDMHYHHGLTQTPQVAIDIRLMLDEQKNLLIRVDYVEQVLSASLITQFMTALEQRFQASSQQETLELPAAQFIDYRHYQRNTPESSAVQAPWLEQLSQRLFNATASETALICDDQRWSYHQLGEQVKQLMAALQQGDVQAGEVVAICLPRGPQHISLALACVLQGIVWVPIDINSPEDRRAYLLENCQPALVIHHGQLNSGVTFEALLHSAAPPARLHDSRWLQTRSLSEDASYYLYTSGTTGKPKCVVLNNRATGNVIAQTVQRWQVSAQDVLISVTPPHHDMSMFDLFGALCSGATLVLPAAHQEKDAISWNQLIERYSVTIWCSVPAMLEMLLSCKTATSLASLRLVAQGGDYIKPATVALLRTLRPDIQLYSLGGPTETTIWSIWHPIGEHEHGTVPYGEPLQGNQYFICHADGSHCPTGVVGRIHTSGVNLSLGYLTDGELHQQDFVEVMQPDGTPVRTFRTGDQGYYRDDGNIMFASRINGYVKIRGVRVSLPEIEEALAANSAIRDIVVVDYVDASSGDTCLGAFYLSETQQPMSQGELRRWASHCLPSTHTPTRFIHGTALPLSANGKTDRHQIRAQFSQPDAAASPDLSQQIIACYASVIGKSVEASWNDETPFLALGLTLPHLRAVAQKLNLATERPLTVGQLLPCKNVADVKQLLRS</sequence>
<reference evidence="3 4" key="1">
    <citation type="journal article" date="2019" name="bioRxiv">
        <title>Bacteria contribute to plant secondary compound degradation in a generalist herbivore system.</title>
        <authorList>
            <person name="Francoeur C.B."/>
            <person name="Khadempour L."/>
            <person name="Moreira-Soto R.D."/>
            <person name="Gotting K."/>
            <person name="Book A.J."/>
            <person name="Pinto-Tomas A.A."/>
            <person name="Keefover-Ring K."/>
            <person name="Currie C.R."/>
        </authorList>
    </citation>
    <scope>NUCLEOTIDE SEQUENCE [LARGE SCALE GENOMIC DNA]</scope>
    <source>
        <strain evidence="3">Acro-835</strain>
    </source>
</reference>
<accession>A0ABX0RK07</accession>
<dbReference type="PANTHER" id="PTHR45527:SF10">
    <property type="entry name" value="PYOCHELIN SYNTHASE PCHF"/>
    <property type="match status" value="1"/>
</dbReference>
<evidence type="ECO:0000256" key="1">
    <source>
        <dbReference type="ARBA" id="ARBA00022598"/>
    </source>
</evidence>
<dbReference type="Gene3D" id="3.30.559.30">
    <property type="entry name" value="Nonribosomal peptide synthetase, condensation domain"/>
    <property type="match status" value="1"/>
</dbReference>
<evidence type="ECO:0000313" key="4">
    <source>
        <dbReference type="Proteomes" id="UP001515683"/>
    </source>
</evidence>
<dbReference type="SUPFAM" id="SSF52777">
    <property type="entry name" value="CoA-dependent acyltransferases"/>
    <property type="match status" value="2"/>
</dbReference>
<feature type="domain" description="AMP-dependent synthetase/ligase" evidence="2">
    <location>
        <begin position="448"/>
        <end position="786"/>
    </location>
</feature>
<proteinExistence type="predicted"/>
<dbReference type="InterPro" id="IPR023213">
    <property type="entry name" value="CAT-like_dom_sf"/>
</dbReference>
<dbReference type="InterPro" id="IPR000873">
    <property type="entry name" value="AMP-dep_synth/lig_dom"/>
</dbReference>
<organism evidence="3 4">
    <name type="scientific">Candidatus Pantoea multigeneris</name>
    <dbReference type="NCBI Taxonomy" id="2608357"/>
    <lineage>
        <taxon>Bacteria</taxon>
        <taxon>Pseudomonadati</taxon>
        <taxon>Pseudomonadota</taxon>
        <taxon>Gammaproteobacteria</taxon>
        <taxon>Enterobacterales</taxon>
        <taxon>Erwiniaceae</taxon>
        <taxon>Pantoea</taxon>
    </lineage>
</organism>
<keyword evidence="4" id="KW-1185">Reference proteome</keyword>
<name>A0ABX0RK07_9GAMM</name>
<dbReference type="InterPro" id="IPR045851">
    <property type="entry name" value="AMP-bd_C_sf"/>
</dbReference>
<dbReference type="SUPFAM" id="SSF56801">
    <property type="entry name" value="Acetyl-CoA synthetase-like"/>
    <property type="match status" value="1"/>
</dbReference>
<evidence type="ECO:0000259" key="2">
    <source>
        <dbReference type="Pfam" id="PF00501"/>
    </source>
</evidence>